<dbReference type="RefSeq" id="XP_021868765.1">
    <property type="nucleotide sequence ID" value="XM_022017545.1"/>
</dbReference>
<reference evidence="2 3" key="1">
    <citation type="submission" date="2017-03" db="EMBL/GenBank/DDBJ databases">
        <title>Widespread Adenine N6-methylation of Active Genes in Fungi.</title>
        <authorList>
            <consortium name="DOE Joint Genome Institute"/>
            <person name="Mondo S.J."/>
            <person name="Dannebaum R.O."/>
            <person name="Kuo R.C."/>
            <person name="Louie K.B."/>
            <person name="Bewick A.J."/>
            <person name="Labutti K."/>
            <person name="Haridas S."/>
            <person name="Kuo A."/>
            <person name="Salamov A."/>
            <person name="Ahrendt S.R."/>
            <person name="Lau R."/>
            <person name="Bowen B.P."/>
            <person name="Lipzen A."/>
            <person name="Sullivan W."/>
            <person name="Andreopoulos W.B."/>
            <person name="Clum A."/>
            <person name="Lindquist E."/>
            <person name="Daum C."/>
            <person name="Northen T.R."/>
            <person name="Ramamoorthy G."/>
            <person name="Schmitz R.J."/>
            <person name="Gryganskyi A."/>
            <person name="Culley D."/>
            <person name="Magnuson J."/>
            <person name="James T.Y."/>
            <person name="O'Malley M.A."/>
            <person name="Stajich J.E."/>
            <person name="Spatafora J.W."/>
            <person name="Visel A."/>
            <person name="Grigoriev I.V."/>
        </authorList>
    </citation>
    <scope>NUCLEOTIDE SEQUENCE [LARGE SCALE GENOMIC DNA]</scope>
    <source>
        <strain evidence="2 3">NRRL Y-17943</strain>
    </source>
</reference>
<dbReference type="SUPFAM" id="SSF50978">
    <property type="entry name" value="WD40 repeat-like"/>
    <property type="match status" value="1"/>
</dbReference>
<dbReference type="OrthoDB" id="239865at2759"/>
<organism evidence="2 3">
    <name type="scientific">Kockovaella imperatae</name>
    <dbReference type="NCBI Taxonomy" id="4999"/>
    <lineage>
        <taxon>Eukaryota</taxon>
        <taxon>Fungi</taxon>
        <taxon>Dikarya</taxon>
        <taxon>Basidiomycota</taxon>
        <taxon>Agaricomycotina</taxon>
        <taxon>Tremellomycetes</taxon>
        <taxon>Tremellales</taxon>
        <taxon>Cuniculitremaceae</taxon>
        <taxon>Kockovaella</taxon>
    </lineage>
</organism>
<sequence length="375" mass="40221">MTSAPVFNFGGGGTRLADIKVEGESRVQNNFARSARWCADGSSILVTAEDRIIRVVKSLKETTIIACPDAVVSTSWYPSASGDNPATHCFVAGIRDSPVRLVDASDGRIRAQYPIVDHRERVIAPHSLAFNPDASKLYCGFDSAIEVFDVSNPGHGTSDRLVLAKDAQKGLVSALAFAPDYSGIFAAGDYNGAVALYSEGSAAPIQHVDGVVGGGVTQIAFNPIRPTMMLVAARRSGEIQAFDTRDLSKPVKGLQRDGWTNQRLDFGLDPWGRYLAVGDQRGTVKIWDTETLELVCARPLSNDAIGSVQMHPLEPWILTASGSRKTIDSTDSDNDSDEEASDNESSGSSDEDHTHSSHVLPPVSRSLGLALWSFT</sequence>
<dbReference type="InParanoid" id="A0A1Y1U918"/>
<dbReference type="SMART" id="SM00320">
    <property type="entry name" value="WD40"/>
    <property type="match status" value="5"/>
</dbReference>
<dbReference type="InterPro" id="IPR036322">
    <property type="entry name" value="WD40_repeat_dom_sf"/>
</dbReference>
<gene>
    <name evidence="2" type="ORF">BD324DRAFT_643446</name>
</gene>
<keyword evidence="3" id="KW-1185">Reference proteome</keyword>
<dbReference type="AlphaFoldDB" id="A0A1Y1U918"/>
<protein>
    <submittedName>
        <fullName evidence="2">WD40-repeat-containing domain protein</fullName>
    </submittedName>
</protein>
<name>A0A1Y1U918_9TREE</name>
<dbReference type="PANTHER" id="PTHR13211">
    <property type="entry name" value="TELOMERASE CAJAL BODY PROTEIN 1"/>
    <property type="match status" value="1"/>
</dbReference>
<evidence type="ECO:0000256" key="1">
    <source>
        <dbReference type="SAM" id="MobiDB-lite"/>
    </source>
</evidence>
<accession>A0A1Y1U918</accession>
<dbReference type="FunCoup" id="A0A1Y1U918">
    <property type="interactions" value="489"/>
</dbReference>
<dbReference type="STRING" id="4999.A0A1Y1U918"/>
<dbReference type="Gene3D" id="2.130.10.10">
    <property type="entry name" value="YVTN repeat-like/Quinoprotein amine dehydrogenase"/>
    <property type="match status" value="2"/>
</dbReference>
<proteinExistence type="predicted"/>
<dbReference type="EMBL" id="NBSH01000014">
    <property type="protein sequence ID" value="ORX34502.1"/>
    <property type="molecule type" value="Genomic_DNA"/>
</dbReference>
<dbReference type="InterPro" id="IPR015943">
    <property type="entry name" value="WD40/YVTN_repeat-like_dom_sf"/>
</dbReference>
<feature type="region of interest" description="Disordered" evidence="1">
    <location>
        <begin position="322"/>
        <end position="361"/>
    </location>
</feature>
<dbReference type="PANTHER" id="PTHR13211:SF0">
    <property type="entry name" value="TELOMERASE CAJAL BODY PROTEIN 1"/>
    <property type="match status" value="1"/>
</dbReference>
<comment type="caution">
    <text evidence="2">The sequence shown here is derived from an EMBL/GenBank/DDBJ whole genome shotgun (WGS) entry which is preliminary data.</text>
</comment>
<evidence type="ECO:0000313" key="2">
    <source>
        <dbReference type="EMBL" id="ORX34502.1"/>
    </source>
</evidence>
<dbReference type="InterPro" id="IPR051150">
    <property type="entry name" value="SWT21/TCAB1_mRNA_Telomere"/>
</dbReference>
<dbReference type="GeneID" id="33559354"/>
<feature type="compositionally biased region" description="Acidic residues" evidence="1">
    <location>
        <begin position="330"/>
        <end position="342"/>
    </location>
</feature>
<evidence type="ECO:0000313" key="3">
    <source>
        <dbReference type="Proteomes" id="UP000193218"/>
    </source>
</evidence>
<dbReference type="InterPro" id="IPR001680">
    <property type="entry name" value="WD40_rpt"/>
</dbReference>
<dbReference type="Proteomes" id="UP000193218">
    <property type="component" value="Unassembled WGS sequence"/>
</dbReference>